<dbReference type="KEGG" id="micc:AUP74_00642"/>
<keyword evidence="3" id="KW-1185">Reference proteome</keyword>
<proteinExistence type="predicted"/>
<name>A0A1C9W4N7_9GAMM</name>
<protein>
    <submittedName>
        <fullName evidence="2">META domain protein</fullName>
    </submittedName>
</protein>
<dbReference type="PROSITE" id="PS51257">
    <property type="entry name" value="PROKAR_LIPOPROTEIN"/>
    <property type="match status" value="1"/>
</dbReference>
<reference evidence="3" key="1">
    <citation type="submission" date="2016-01" db="EMBL/GenBank/DDBJ databases">
        <title>Complete genome sequence of Microbulbifer sp. CCB-MM1, a halophile isolated from Matang Mangrove Forest, Perak.</title>
        <authorList>
            <person name="Moh T.H."/>
            <person name="Dinesh B."/>
            <person name="Lau N.-S."/>
            <person name="Go F."/>
            <person name="Alexander Chong S.-C."/>
        </authorList>
    </citation>
    <scope>NUCLEOTIDE SEQUENCE [LARGE SCALE GENOMIC DNA]</scope>
    <source>
        <strain evidence="3">CCB-MM1</strain>
    </source>
</reference>
<dbReference type="PATRIC" id="fig|1769779.3.peg.656"/>
<accession>A0A1C9W4N7</accession>
<evidence type="ECO:0000313" key="2">
    <source>
        <dbReference type="EMBL" id="AOS96112.1"/>
    </source>
</evidence>
<dbReference type="EMBL" id="CP014143">
    <property type="protein sequence ID" value="AOS96112.1"/>
    <property type="molecule type" value="Genomic_DNA"/>
</dbReference>
<dbReference type="AlphaFoldDB" id="A0A1C9W4N7"/>
<gene>
    <name evidence="2" type="ORF">AUP74_00642</name>
</gene>
<dbReference type="OrthoDB" id="5740737at2"/>
<organism evidence="2 3">
    <name type="scientific">Microbulbifer aggregans</name>
    <dbReference type="NCBI Taxonomy" id="1769779"/>
    <lineage>
        <taxon>Bacteria</taxon>
        <taxon>Pseudomonadati</taxon>
        <taxon>Pseudomonadota</taxon>
        <taxon>Gammaproteobacteria</taxon>
        <taxon>Cellvibrionales</taxon>
        <taxon>Microbulbiferaceae</taxon>
        <taxon>Microbulbifer</taxon>
    </lineage>
</organism>
<evidence type="ECO:0000313" key="3">
    <source>
        <dbReference type="Proteomes" id="UP000095672"/>
    </source>
</evidence>
<dbReference type="InterPro" id="IPR005184">
    <property type="entry name" value="DUF306_Meta_HslJ"/>
</dbReference>
<evidence type="ECO:0000259" key="1">
    <source>
        <dbReference type="Pfam" id="PF03724"/>
    </source>
</evidence>
<dbReference type="Pfam" id="PF03724">
    <property type="entry name" value="META"/>
    <property type="match status" value="1"/>
</dbReference>
<dbReference type="Gene3D" id="2.40.128.270">
    <property type="match status" value="1"/>
</dbReference>
<dbReference type="Proteomes" id="UP000095672">
    <property type="component" value="Chromosome"/>
</dbReference>
<dbReference type="InterPro" id="IPR038670">
    <property type="entry name" value="HslJ-like_sf"/>
</dbReference>
<feature type="domain" description="DUF306" evidence="1">
    <location>
        <begin position="40"/>
        <end position="155"/>
    </location>
</feature>
<sequence length="165" mass="18313">MLLRPAVSIAAFTLLSVLTGCGMTKDAPAAPPLAEQAVCDHQWLLKSMSVDGREHRSRLLWQKLWRDRPYFTCDDLGYVRGSAGSNPYLGRFSLQDGGQISWSQIPEISRMGSVRDSSDLEQDYLRALPQTDSLSLEGDALILQSESGATRLEFKRTENLPGEKP</sequence>